<dbReference type="Proteomes" id="UP000468668">
    <property type="component" value="Unassembled WGS sequence"/>
</dbReference>
<dbReference type="Pfam" id="PF01292">
    <property type="entry name" value="Ni_hydr_CYTB"/>
    <property type="match status" value="1"/>
</dbReference>
<dbReference type="GO" id="GO:0009055">
    <property type="term" value="F:electron transfer activity"/>
    <property type="evidence" value="ECO:0007669"/>
    <property type="project" value="InterPro"/>
</dbReference>
<evidence type="ECO:0000256" key="3">
    <source>
        <dbReference type="ARBA" id="ARBA00022448"/>
    </source>
</evidence>
<evidence type="ECO:0000313" key="14">
    <source>
        <dbReference type="EMBL" id="KAB1642833.1"/>
    </source>
</evidence>
<evidence type="ECO:0000256" key="5">
    <source>
        <dbReference type="ARBA" id="ARBA00022617"/>
    </source>
</evidence>
<dbReference type="InterPro" id="IPR011577">
    <property type="entry name" value="Cyt_b561_bac/Ni-Hgenase"/>
</dbReference>
<keyword evidence="5" id="KW-0349">Heme</keyword>
<dbReference type="PANTHER" id="PTHR30485">
    <property type="entry name" value="NI/FE-HYDROGENASE 1 B-TYPE CYTOCHROME SUBUNIT"/>
    <property type="match status" value="1"/>
</dbReference>
<evidence type="ECO:0000256" key="1">
    <source>
        <dbReference type="ARBA" id="ARBA00004651"/>
    </source>
</evidence>
<comment type="similarity">
    <text evidence="2">Belongs to the HupC/HyaC/HydC family.</text>
</comment>
<evidence type="ECO:0000256" key="11">
    <source>
        <dbReference type="ARBA" id="ARBA00023136"/>
    </source>
</evidence>
<feature type="transmembrane region" description="Helical" evidence="12">
    <location>
        <begin position="171"/>
        <end position="192"/>
    </location>
</feature>
<evidence type="ECO:0000256" key="7">
    <source>
        <dbReference type="ARBA" id="ARBA00022723"/>
    </source>
</evidence>
<keyword evidence="6 12" id="KW-0812">Transmembrane</keyword>
<dbReference type="GO" id="GO:0005506">
    <property type="term" value="F:iron ion binding"/>
    <property type="evidence" value="ECO:0007669"/>
    <property type="project" value="InterPro"/>
</dbReference>
<dbReference type="PANTHER" id="PTHR30485:SF0">
    <property type="entry name" value="NI_FE-HYDROGENASE 1 B-TYPE CYTOCHROME SUBUNIT-RELATED"/>
    <property type="match status" value="1"/>
</dbReference>
<dbReference type="OrthoDB" id="257690at2"/>
<evidence type="ECO:0000256" key="4">
    <source>
        <dbReference type="ARBA" id="ARBA00022475"/>
    </source>
</evidence>
<keyword evidence="9 12" id="KW-1133">Transmembrane helix</keyword>
<evidence type="ECO:0000256" key="6">
    <source>
        <dbReference type="ARBA" id="ARBA00022692"/>
    </source>
</evidence>
<dbReference type="GeneID" id="98656804"/>
<keyword evidence="11 12" id="KW-0472">Membrane</keyword>
<evidence type="ECO:0000256" key="8">
    <source>
        <dbReference type="ARBA" id="ARBA00022982"/>
    </source>
</evidence>
<dbReference type="EMBL" id="WAJR01000001">
    <property type="protein sequence ID" value="KAB1642833.1"/>
    <property type="molecule type" value="Genomic_DNA"/>
</dbReference>
<dbReference type="PRINTS" id="PR00161">
    <property type="entry name" value="NIHGNASECYTB"/>
</dbReference>
<feature type="domain" description="Cytochrome b561 bacterial/Ni-hydrogenase" evidence="13">
    <location>
        <begin position="11"/>
        <end position="197"/>
    </location>
</feature>
<organism evidence="14 15">
    <name type="scientific">Ellagibacter isourolithinifaciens</name>
    <dbReference type="NCBI Taxonomy" id="2137581"/>
    <lineage>
        <taxon>Bacteria</taxon>
        <taxon>Bacillati</taxon>
        <taxon>Actinomycetota</taxon>
        <taxon>Coriobacteriia</taxon>
        <taxon>Eggerthellales</taxon>
        <taxon>Eggerthellaceae</taxon>
        <taxon>Ellagibacter</taxon>
    </lineage>
</organism>
<keyword evidence="15" id="KW-1185">Reference proteome</keyword>
<evidence type="ECO:0000259" key="13">
    <source>
        <dbReference type="Pfam" id="PF01292"/>
    </source>
</evidence>
<keyword evidence="8" id="KW-0249">Electron transport</keyword>
<keyword evidence="3" id="KW-0813">Transport</keyword>
<dbReference type="SUPFAM" id="SSF81342">
    <property type="entry name" value="Transmembrane di-heme cytochromes"/>
    <property type="match status" value="1"/>
</dbReference>
<protein>
    <submittedName>
        <fullName evidence="14">Cytochrome B</fullName>
    </submittedName>
</protein>
<evidence type="ECO:0000256" key="12">
    <source>
        <dbReference type="SAM" id="Phobius"/>
    </source>
</evidence>
<accession>A0A6N6NR91</accession>
<evidence type="ECO:0000256" key="2">
    <source>
        <dbReference type="ARBA" id="ARBA00008622"/>
    </source>
</evidence>
<sequence>MAHLAHYREAHPLVFVITHWINLIAMIVLIVTGFCIHFPFWPYFESLARGMHVFFGFVIFLNCVFRIIAAFFVKTAPTGGTRKQVTDYKTWLPQKDNRHQGLIWIKYYLFLKKDHPLGAKLGVPQKISYLFIPVLIIVMFYTGMCLWVPTMNLPFFAAGTNLVGGLMSMRIIHYFMMYIFIIFMFIHVYLANIEGIAPTKLMFFWKEHGGLVYDPDTHTIVGEDDLGESEKH</sequence>
<feature type="transmembrane region" description="Helical" evidence="12">
    <location>
        <begin position="12"/>
        <end position="41"/>
    </location>
</feature>
<feature type="transmembrane region" description="Helical" evidence="12">
    <location>
        <begin position="53"/>
        <end position="73"/>
    </location>
</feature>
<dbReference type="InterPro" id="IPR016174">
    <property type="entry name" value="Di-haem_cyt_TM"/>
</dbReference>
<evidence type="ECO:0000256" key="9">
    <source>
        <dbReference type="ARBA" id="ARBA00022989"/>
    </source>
</evidence>
<keyword evidence="4" id="KW-1003">Cell membrane</keyword>
<dbReference type="GO" id="GO:0020037">
    <property type="term" value="F:heme binding"/>
    <property type="evidence" value="ECO:0007669"/>
    <property type="project" value="TreeGrafter"/>
</dbReference>
<dbReference type="InterPro" id="IPR051542">
    <property type="entry name" value="Hydrogenase_cytochrome"/>
</dbReference>
<dbReference type="InterPro" id="IPR000516">
    <property type="entry name" value="Ni-dep_Hydgase_cyt-B"/>
</dbReference>
<evidence type="ECO:0000256" key="10">
    <source>
        <dbReference type="ARBA" id="ARBA00023004"/>
    </source>
</evidence>
<keyword evidence="7" id="KW-0479">Metal-binding</keyword>
<feature type="transmembrane region" description="Helical" evidence="12">
    <location>
        <begin position="129"/>
        <end position="151"/>
    </location>
</feature>
<comment type="subcellular location">
    <subcellularLocation>
        <location evidence="1">Cell membrane</location>
        <topology evidence="1">Multi-pass membrane protein</topology>
    </subcellularLocation>
</comment>
<name>A0A6N6NR91_9ACTN</name>
<evidence type="ECO:0000313" key="15">
    <source>
        <dbReference type="Proteomes" id="UP000468668"/>
    </source>
</evidence>
<dbReference type="GO" id="GO:0022904">
    <property type="term" value="P:respiratory electron transport chain"/>
    <property type="evidence" value="ECO:0007669"/>
    <property type="project" value="InterPro"/>
</dbReference>
<dbReference type="Gene3D" id="1.20.950.20">
    <property type="entry name" value="Transmembrane di-heme cytochromes, Chain C"/>
    <property type="match status" value="1"/>
</dbReference>
<gene>
    <name evidence="14" type="ORF">F8C90_00120</name>
</gene>
<reference evidence="14 15" key="1">
    <citation type="submission" date="2019-09" db="EMBL/GenBank/DDBJ databases">
        <title>Whole genome shotgun sequencing (WGS) of Ellagibacter isourolithinifaciens DSM 104140(T) and Adlercreutzia muris DSM 29508(T).</title>
        <authorList>
            <person name="Stoll D.A."/>
            <person name="Danylec N."/>
            <person name="Huch M."/>
        </authorList>
    </citation>
    <scope>NUCLEOTIDE SEQUENCE [LARGE SCALE GENOMIC DNA]</scope>
    <source>
        <strain evidence="14 15">DSM 104140</strain>
    </source>
</reference>
<dbReference type="AlphaFoldDB" id="A0A6N6NR91"/>
<proteinExistence type="inferred from homology"/>
<dbReference type="RefSeq" id="WP_158048419.1">
    <property type="nucleotide sequence ID" value="NZ_DBEYPV010000024.1"/>
</dbReference>
<keyword evidence="10" id="KW-0408">Iron</keyword>
<comment type="caution">
    <text evidence="14">The sequence shown here is derived from an EMBL/GenBank/DDBJ whole genome shotgun (WGS) entry which is preliminary data.</text>
</comment>
<dbReference type="GO" id="GO:0005886">
    <property type="term" value="C:plasma membrane"/>
    <property type="evidence" value="ECO:0007669"/>
    <property type="project" value="UniProtKB-SubCell"/>
</dbReference>